<evidence type="ECO:0000313" key="1">
    <source>
        <dbReference type="EMBL" id="CAG5105156.1"/>
    </source>
</evidence>
<keyword evidence="2" id="KW-1185">Reference proteome</keyword>
<evidence type="ECO:0000313" key="2">
    <source>
        <dbReference type="Proteomes" id="UP001158576"/>
    </source>
</evidence>
<sequence>MSSCKFIAMTSGKCPGIWSFSEFQMQIMMEEDEGDMGQWKYFKTREEARDHLYKHKIPALYEDGEAIEAYPLNRFADPVKGLPTDTFYEGRDNRTWILDDEGSHVVYCSIIKKDEEYGLGLHWGNDLEIALPIHSIHANRSMDALIAEVIGVEGALRDSLRLGKNRVTVRCDSEHAVTKLNKELQLGVQFTGELGNYRNGNFGRKVAPEWYEVLKLANALMSLKIERVDNTDKNYHRARKLAHEGRQMMKVSLDRVHKTQTRPKRNNKNKN</sequence>
<organism evidence="1 2">
    <name type="scientific">Oikopleura dioica</name>
    <name type="common">Tunicate</name>
    <dbReference type="NCBI Taxonomy" id="34765"/>
    <lineage>
        <taxon>Eukaryota</taxon>
        <taxon>Metazoa</taxon>
        <taxon>Chordata</taxon>
        <taxon>Tunicata</taxon>
        <taxon>Appendicularia</taxon>
        <taxon>Copelata</taxon>
        <taxon>Oikopleuridae</taxon>
        <taxon>Oikopleura</taxon>
    </lineage>
</organism>
<dbReference type="Gene3D" id="3.30.420.10">
    <property type="entry name" value="Ribonuclease H-like superfamily/Ribonuclease H"/>
    <property type="match status" value="1"/>
</dbReference>
<gene>
    <name evidence="1" type="ORF">OKIOD_LOCUS10649</name>
</gene>
<dbReference type="Proteomes" id="UP001158576">
    <property type="component" value="Chromosome 1"/>
</dbReference>
<name>A0ABN7ST61_OIKDI</name>
<proteinExistence type="predicted"/>
<dbReference type="EMBL" id="OU015566">
    <property type="protein sequence ID" value="CAG5105156.1"/>
    <property type="molecule type" value="Genomic_DNA"/>
</dbReference>
<accession>A0ABN7ST61</accession>
<reference evidence="1 2" key="1">
    <citation type="submission" date="2021-04" db="EMBL/GenBank/DDBJ databases">
        <authorList>
            <person name="Bliznina A."/>
        </authorList>
    </citation>
    <scope>NUCLEOTIDE SEQUENCE [LARGE SCALE GENOMIC DNA]</scope>
</reference>
<protein>
    <submittedName>
        <fullName evidence="1">Oidioi.mRNA.OKI2018_I69.chr1.g1884.t1.cds</fullName>
    </submittedName>
</protein>
<dbReference type="InterPro" id="IPR036397">
    <property type="entry name" value="RNaseH_sf"/>
</dbReference>